<reference evidence="3" key="1">
    <citation type="submission" date="2022-06" db="EMBL/GenBank/DDBJ databases">
        <title>Aquibacillus sp. a new bacterium isolated from soil saline samples.</title>
        <authorList>
            <person name="Galisteo C."/>
            <person name="De La Haba R."/>
            <person name="Sanchez-Porro C."/>
            <person name="Ventosa A."/>
        </authorList>
    </citation>
    <scope>NUCLEOTIDE SEQUENCE</scope>
    <source>
        <strain evidence="3">3ASR75-54</strain>
    </source>
</reference>
<feature type="signal peptide" evidence="2">
    <location>
        <begin position="1"/>
        <end position="22"/>
    </location>
</feature>
<dbReference type="RefSeq" id="WP_272445762.1">
    <property type="nucleotide sequence ID" value="NZ_JAMQKC010000004.1"/>
</dbReference>
<keyword evidence="2" id="KW-0732">Signal</keyword>
<name>A0A9X3WFZ8_9BACI</name>
<evidence type="ECO:0000256" key="2">
    <source>
        <dbReference type="SAM" id="SignalP"/>
    </source>
</evidence>
<feature type="coiled-coil region" evidence="1">
    <location>
        <begin position="73"/>
        <end position="107"/>
    </location>
</feature>
<evidence type="ECO:0000256" key="1">
    <source>
        <dbReference type="SAM" id="Coils"/>
    </source>
</evidence>
<gene>
    <name evidence="3" type="primary">spoIIR</name>
    <name evidence="3" type="ORF">NC799_07435</name>
</gene>
<proteinExistence type="predicted"/>
<sequence>MKKNIVAFIVFLIIFASIPAKGFSAGAADQDNNLDSNIETGQEFQVIPDEAIRLRILANSDSDDDQTLKRQVRDEVNKEITKWVKEIDNIEEARQIIEERISDVEVIVGEVLKEKGIDQSYQVEYGKNIKFPTKVYDTYVYPAGEYEAILITLGDGKGANWWCVLFPPLCFLDFSNGTTVADDDKQEGQEANETKEVANQADDEKEVKFKFFFMKWFS</sequence>
<keyword evidence="4" id="KW-1185">Reference proteome</keyword>
<dbReference type="Proteomes" id="UP001145069">
    <property type="component" value="Unassembled WGS sequence"/>
</dbReference>
<dbReference type="InterPro" id="IPR014202">
    <property type="entry name" value="Spore_II_R"/>
</dbReference>
<organism evidence="3 4">
    <name type="scientific">Aquibacillus salsiterrae</name>
    <dbReference type="NCBI Taxonomy" id="2950439"/>
    <lineage>
        <taxon>Bacteria</taxon>
        <taxon>Bacillati</taxon>
        <taxon>Bacillota</taxon>
        <taxon>Bacilli</taxon>
        <taxon>Bacillales</taxon>
        <taxon>Bacillaceae</taxon>
        <taxon>Aquibacillus</taxon>
    </lineage>
</organism>
<evidence type="ECO:0000313" key="4">
    <source>
        <dbReference type="Proteomes" id="UP001145069"/>
    </source>
</evidence>
<protein>
    <submittedName>
        <fullName evidence="3">Stage II sporulation protein R</fullName>
    </submittedName>
</protein>
<dbReference type="AlphaFoldDB" id="A0A9X3WFZ8"/>
<dbReference type="EMBL" id="JAMQKC010000004">
    <property type="protein sequence ID" value="MDC3416749.1"/>
    <property type="molecule type" value="Genomic_DNA"/>
</dbReference>
<accession>A0A9X3WFZ8</accession>
<feature type="chain" id="PRO_5040976844" evidence="2">
    <location>
        <begin position="23"/>
        <end position="218"/>
    </location>
</feature>
<dbReference type="NCBIfam" id="TIGR02837">
    <property type="entry name" value="spore_II_R"/>
    <property type="match status" value="1"/>
</dbReference>
<evidence type="ECO:0000313" key="3">
    <source>
        <dbReference type="EMBL" id="MDC3416749.1"/>
    </source>
</evidence>
<keyword evidence="1" id="KW-0175">Coiled coil</keyword>
<dbReference type="Pfam" id="PF09551">
    <property type="entry name" value="Spore_II_R"/>
    <property type="match status" value="1"/>
</dbReference>
<comment type="caution">
    <text evidence="3">The sequence shown here is derived from an EMBL/GenBank/DDBJ whole genome shotgun (WGS) entry which is preliminary data.</text>
</comment>